<organism evidence="1 2">
    <name type="scientific">Antarcticirhabdus aurantiaca</name>
    <dbReference type="NCBI Taxonomy" id="2606717"/>
    <lineage>
        <taxon>Bacteria</taxon>
        <taxon>Pseudomonadati</taxon>
        <taxon>Pseudomonadota</taxon>
        <taxon>Alphaproteobacteria</taxon>
        <taxon>Hyphomicrobiales</taxon>
        <taxon>Aurantimonadaceae</taxon>
        <taxon>Antarcticirhabdus</taxon>
    </lineage>
</organism>
<proteinExistence type="predicted"/>
<name>A0ACD4NJY3_9HYPH</name>
<sequence length="74" mass="7615">MTRVLVCGGRHYNDARTLNATLDAIKDEVGITAIIHGGAGGADHLAGLWAHFYGMACVDAPSGAREIFGPGCCA</sequence>
<accession>A0ACD4NJY3</accession>
<keyword evidence="2" id="KW-1185">Reference proteome</keyword>
<gene>
    <name evidence="1" type="ORF">OXU80_19980</name>
</gene>
<reference evidence="1" key="1">
    <citation type="submission" date="2022-11" db="EMBL/GenBank/DDBJ databases">
        <title>beta-Carotene-producing bacterium, Jeongeuplla avenae sp. nov., alleviates the salt stress of Arabidopsis seedlings.</title>
        <authorList>
            <person name="Jiang L."/>
            <person name="Lee J."/>
        </authorList>
    </citation>
    <scope>NUCLEOTIDE SEQUENCE</scope>
    <source>
        <strain evidence="1">DY_R2A_6</strain>
    </source>
</reference>
<protein>
    <submittedName>
        <fullName evidence="1">DUF2493 domain-containing protein</fullName>
    </submittedName>
</protein>
<evidence type="ECO:0000313" key="2">
    <source>
        <dbReference type="Proteomes" id="UP001163223"/>
    </source>
</evidence>
<dbReference type="EMBL" id="CP113520">
    <property type="protein sequence ID" value="WAJ27112.1"/>
    <property type="molecule type" value="Genomic_DNA"/>
</dbReference>
<evidence type="ECO:0000313" key="1">
    <source>
        <dbReference type="EMBL" id="WAJ27112.1"/>
    </source>
</evidence>
<dbReference type="Proteomes" id="UP001163223">
    <property type="component" value="Chromosome"/>
</dbReference>